<feature type="transmembrane region" description="Helical" evidence="1">
    <location>
        <begin position="280"/>
        <end position="297"/>
    </location>
</feature>
<evidence type="ECO:0000256" key="1">
    <source>
        <dbReference type="SAM" id="Phobius"/>
    </source>
</evidence>
<reference evidence="3 4" key="1">
    <citation type="submission" date="2018-10" db="EMBL/GenBank/DDBJ databases">
        <title>Genomic Encyclopedia of Archaeal and Bacterial Type Strains, Phase II (KMG-II): from individual species to whole genera.</title>
        <authorList>
            <person name="Goeker M."/>
        </authorList>
    </citation>
    <scope>NUCLEOTIDE SEQUENCE [LARGE SCALE GENOMIC DNA]</scope>
    <source>
        <strain evidence="3 4">DSM 19839</strain>
    </source>
</reference>
<dbReference type="OrthoDB" id="9792218at2"/>
<dbReference type="EMBL" id="RBLG01000002">
    <property type="protein sequence ID" value="RKS53331.1"/>
    <property type="molecule type" value="Genomic_DNA"/>
</dbReference>
<feature type="transmembrane region" description="Helical" evidence="1">
    <location>
        <begin position="390"/>
        <end position="409"/>
    </location>
</feature>
<accession>A0A495PS00</accession>
<dbReference type="PANTHER" id="PTHR30566">
    <property type="entry name" value="YNAI-RELATED MECHANOSENSITIVE ION CHANNEL"/>
    <property type="match status" value="1"/>
</dbReference>
<organism evidence="3 4">
    <name type="scientific">Gillisia mitskevichiae</name>
    <dbReference type="NCBI Taxonomy" id="270921"/>
    <lineage>
        <taxon>Bacteria</taxon>
        <taxon>Pseudomonadati</taxon>
        <taxon>Bacteroidota</taxon>
        <taxon>Flavobacteriia</taxon>
        <taxon>Flavobacteriales</taxon>
        <taxon>Flavobacteriaceae</taxon>
        <taxon>Gillisia</taxon>
    </lineage>
</organism>
<evidence type="ECO:0000313" key="4">
    <source>
        <dbReference type="Proteomes" id="UP000276282"/>
    </source>
</evidence>
<evidence type="ECO:0000313" key="3">
    <source>
        <dbReference type="EMBL" id="RKS53331.1"/>
    </source>
</evidence>
<dbReference type="GO" id="GO:0008381">
    <property type="term" value="F:mechanosensitive monoatomic ion channel activity"/>
    <property type="evidence" value="ECO:0007669"/>
    <property type="project" value="UniProtKB-ARBA"/>
</dbReference>
<keyword evidence="1" id="KW-0472">Membrane</keyword>
<gene>
    <name evidence="3" type="ORF">BC962_1581</name>
</gene>
<sequence length="581" mass="66459">MYIPTLRIWFLAGLMLIVQNTFAIQSQKDSSRTENQNSPKKSLVLKDTVGFDDNPIMEYSENYYIVNQLNKAIGLPPNKYNFTTPQATLEHFIVNSRNKRFQEASHALNFNLLSDYITKEDAATIAEKLYFIMNQRVGIAWDDIPDRPDGQVDITTPTNKVVAGKPRRSISFGKIDLEGRDIVFRLQRLKFKDRGPIWLISSQTVENIEPLYKVYGPRRLDEIMPGSVSFELFGVPFWKYLGTIFLMLLSYLIARLFAIIIRKIFSNSDIYWLKDISNKLSSPAGSALGILLFYILLNKLISFSGPLAQGIYAVLLLSVIIIFTWLVMRIIDYFMDFFTKSKIGDITAEENHEARRMLTYVSVGRRIFIFVIFIIAVSIMISQFPTLEKFGISLMASAGLATLIVGIAAQSTLGNIIAGIQIAITKPVRIGDSLFIKDDYGVVEDIRFTYMVVRTWNLHRKVIPLTDVISESFKNLSMTDAQTLGEIELFADFRIDVGKVRSKFSELLKQSDEWDGVYEPLVEVTEINERTIKMRCLCSAKDFPTTWSLRCRLREELIQYIGELEDGHYLSKQRVNLEKNS</sequence>
<feature type="transmembrane region" description="Helical" evidence="1">
    <location>
        <begin position="309"/>
        <end position="331"/>
    </location>
</feature>
<dbReference type="Proteomes" id="UP000276282">
    <property type="component" value="Unassembled WGS sequence"/>
</dbReference>
<keyword evidence="1" id="KW-1133">Transmembrane helix</keyword>
<comment type="caution">
    <text evidence="3">The sequence shown here is derived from an EMBL/GenBank/DDBJ whole genome shotgun (WGS) entry which is preliminary data.</text>
</comment>
<feature type="transmembrane region" description="Helical" evidence="1">
    <location>
        <begin position="367"/>
        <end position="384"/>
    </location>
</feature>
<dbReference type="RefSeq" id="WP_147405636.1">
    <property type="nucleotide sequence ID" value="NZ_RBLG01000002.1"/>
</dbReference>
<dbReference type="SUPFAM" id="SSF50182">
    <property type="entry name" value="Sm-like ribonucleoproteins"/>
    <property type="match status" value="1"/>
</dbReference>
<dbReference type="PANTHER" id="PTHR30566:SF25">
    <property type="entry name" value="INNER MEMBRANE PROTEIN"/>
    <property type="match status" value="1"/>
</dbReference>
<keyword evidence="4" id="KW-1185">Reference proteome</keyword>
<dbReference type="GO" id="GO:0016020">
    <property type="term" value="C:membrane"/>
    <property type="evidence" value="ECO:0007669"/>
    <property type="project" value="InterPro"/>
</dbReference>
<dbReference type="InterPro" id="IPR010920">
    <property type="entry name" value="LSM_dom_sf"/>
</dbReference>
<dbReference type="Pfam" id="PF00924">
    <property type="entry name" value="MS_channel_2nd"/>
    <property type="match status" value="1"/>
</dbReference>
<keyword evidence="1" id="KW-0812">Transmembrane</keyword>
<name>A0A495PS00_9FLAO</name>
<feature type="transmembrane region" description="Helical" evidence="1">
    <location>
        <begin position="237"/>
        <end position="260"/>
    </location>
</feature>
<evidence type="ECO:0000259" key="2">
    <source>
        <dbReference type="Pfam" id="PF00924"/>
    </source>
</evidence>
<dbReference type="InterPro" id="IPR006685">
    <property type="entry name" value="MscS_channel_2nd"/>
</dbReference>
<protein>
    <submittedName>
        <fullName evidence="3">Small-conductance mechanosensitive channel</fullName>
    </submittedName>
</protein>
<dbReference type="AlphaFoldDB" id="A0A495PS00"/>
<proteinExistence type="predicted"/>
<feature type="domain" description="Mechanosensitive ion channel MscS" evidence="2">
    <location>
        <begin position="412"/>
        <end position="477"/>
    </location>
</feature>
<dbReference type="Gene3D" id="1.10.287.1260">
    <property type="match status" value="1"/>
</dbReference>